<evidence type="ECO:0000256" key="5">
    <source>
        <dbReference type="ARBA" id="ARBA00022729"/>
    </source>
</evidence>
<dbReference type="InterPro" id="IPR016024">
    <property type="entry name" value="ARM-type_fold"/>
</dbReference>
<keyword evidence="4" id="KW-0813">Transport</keyword>
<feature type="compositionally biased region" description="Basic and acidic residues" evidence="11">
    <location>
        <begin position="340"/>
        <end position="364"/>
    </location>
</feature>
<feature type="region of interest" description="Disordered" evidence="11">
    <location>
        <begin position="103"/>
        <end position="123"/>
    </location>
</feature>
<comment type="function">
    <text evidence="10">Required for protein translocation and folding in the endoplasmic reticulum (ER). Functions as a nucleotide exchange factor for the ER lumenal chaperone HSPA5.</text>
</comment>
<evidence type="ECO:0000256" key="1">
    <source>
        <dbReference type="ARBA" id="ARBA00004319"/>
    </source>
</evidence>
<comment type="similarity">
    <text evidence="2">Belongs to the SIL1 family.</text>
</comment>
<feature type="chain" id="PRO_5046653016" description="Nucleotide exchange factor SIL1" evidence="12">
    <location>
        <begin position="33"/>
        <end position="474"/>
    </location>
</feature>
<gene>
    <name evidence="13" type="primary">sil1</name>
</gene>
<dbReference type="OMA" id="FQPTHEW"/>
<dbReference type="GeneID" id="115551990"/>
<feature type="region of interest" description="Disordered" evidence="11">
    <location>
        <begin position="340"/>
        <end position="374"/>
    </location>
</feature>
<evidence type="ECO:0000256" key="10">
    <source>
        <dbReference type="ARBA" id="ARBA00037748"/>
    </source>
</evidence>
<evidence type="ECO:0000313" key="13">
    <source>
        <dbReference type="Ensembl" id="ENSGMOP00000061418.1"/>
    </source>
</evidence>
<dbReference type="PANTHER" id="PTHR19316:SF35">
    <property type="entry name" value="NUCLEOTIDE EXCHANGE FACTOR SIL1"/>
    <property type="match status" value="1"/>
</dbReference>
<dbReference type="GO" id="GO:0000774">
    <property type="term" value="F:adenyl-nucleotide exchange factor activity"/>
    <property type="evidence" value="ECO:0007669"/>
    <property type="project" value="TreeGrafter"/>
</dbReference>
<dbReference type="PANTHER" id="PTHR19316">
    <property type="entry name" value="PROTEIN FOLDING REGULATOR"/>
    <property type="match status" value="1"/>
</dbReference>
<dbReference type="Proteomes" id="UP000694546">
    <property type="component" value="Chromosome 10"/>
</dbReference>
<evidence type="ECO:0000256" key="6">
    <source>
        <dbReference type="ARBA" id="ARBA00022824"/>
    </source>
</evidence>
<protein>
    <recommendedName>
        <fullName evidence="3">Nucleotide exchange factor SIL1</fullName>
    </recommendedName>
</protein>
<dbReference type="InterPro" id="IPR011989">
    <property type="entry name" value="ARM-like"/>
</dbReference>
<accession>A0A8C5CJQ7</accession>
<keyword evidence="8" id="KW-0811">Translocation</keyword>
<comment type="subcellular location">
    <subcellularLocation>
        <location evidence="1">Endoplasmic reticulum lumen</location>
    </subcellularLocation>
</comment>
<keyword evidence="9" id="KW-0325">Glycoprotein</keyword>
<dbReference type="AlphaFoldDB" id="A0A8C5CJQ7"/>
<keyword evidence="5 12" id="KW-0732">Signal</keyword>
<evidence type="ECO:0000256" key="3">
    <source>
        <dbReference type="ARBA" id="ARBA00015352"/>
    </source>
</evidence>
<dbReference type="Ensembl" id="ENSGMOT00000061292.1">
    <property type="protein sequence ID" value="ENSGMOP00000061418.1"/>
    <property type="gene ID" value="ENSGMOG00000036364.1"/>
</dbReference>
<evidence type="ECO:0000256" key="12">
    <source>
        <dbReference type="SAM" id="SignalP"/>
    </source>
</evidence>
<dbReference type="GO" id="GO:0015031">
    <property type="term" value="P:protein transport"/>
    <property type="evidence" value="ECO:0007669"/>
    <property type="project" value="UniProtKB-KW"/>
</dbReference>
<evidence type="ECO:0000256" key="9">
    <source>
        <dbReference type="ARBA" id="ARBA00023180"/>
    </source>
</evidence>
<evidence type="ECO:0000256" key="4">
    <source>
        <dbReference type="ARBA" id="ARBA00022448"/>
    </source>
</evidence>
<reference evidence="13" key="1">
    <citation type="submission" date="2025-08" db="UniProtKB">
        <authorList>
            <consortium name="Ensembl"/>
        </authorList>
    </citation>
    <scope>IDENTIFICATION</scope>
</reference>
<evidence type="ECO:0000256" key="8">
    <source>
        <dbReference type="ARBA" id="ARBA00023010"/>
    </source>
</evidence>
<dbReference type="InterPro" id="IPR050693">
    <property type="entry name" value="Hsp70_NEF-Inhibitors"/>
</dbReference>
<name>A0A8C5CJQ7_GADMO</name>
<evidence type="ECO:0000313" key="14">
    <source>
        <dbReference type="Proteomes" id="UP000694546"/>
    </source>
</evidence>
<keyword evidence="6" id="KW-0256">Endoplasmic reticulum</keyword>
<dbReference type="Gene3D" id="1.25.10.10">
    <property type="entry name" value="Leucine-rich Repeat Variant"/>
    <property type="match status" value="1"/>
</dbReference>
<dbReference type="RefSeq" id="XP_030223513.1">
    <property type="nucleotide sequence ID" value="XM_030367653.1"/>
</dbReference>
<dbReference type="RefSeq" id="XP_030223512.1">
    <property type="nucleotide sequence ID" value="XM_030367652.1"/>
</dbReference>
<sequence length="474" mass="53134">MWVVSSGSPGRSSHLWTVAFLILLQSYQIVQGHVEKSSSALIVVDEGGDEEATVGDEFSDEEDLEVFQPTDHWQTIKPGQAVPRGSHVRLHLQTGHRDVRLGAEQMRGEEQRRDRPHEASQSYWSAEELKLKLKKMKDSSPRSGAAYQQDQNKFRSIEDLRKDLATLNLLVETDFQVIKRLLDQLNRTSSTEQRLQILLELEYLVHQVDNAQTLCSMGGLQLLLGGLNSSDFRLQDRSAFVLGSALASNPTVQVEAMERGGLQKLLTLLGTQRPLSVKKKALFALASLLRHFPFAQSHFLSHGGLQVLSEVFREDQGGSVRVRIVTLLYDLITEEELHSKVSTDESPDRLGPRSKGSLDLHSKGSPDQCSKGSLDQCSKGSLRAGLQEGRWCSLVPELLDSAEHDWREKGLQTMLAMVPVCLDQYRRHGSLPVSLGSLKAQYRDLVHQEQALGDDEGYFREILDLLHTLELKMK</sequence>
<dbReference type="GeneTree" id="ENSGT00940000153909"/>
<proteinExistence type="inferred from homology"/>
<keyword evidence="14" id="KW-1185">Reference proteome</keyword>
<organism evidence="13 14">
    <name type="scientific">Gadus morhua</name>
    <name type="common">Atlantic cod</name>
    <dbReference type="NCBI Taxonomy" id="8049"/>
    <lineage>
        <taxon>Eukaryota</taxon>
        <taxon>Metazoa</taxon>
        <taxon>Chordata</taxon>
        <taxon>Craniata</taxon>
        <taxon>Vertebrata</taxon>
        <taxon>Euteleostomi</taxon>
        <taxon>Actinopterygii</taxon>
        <taxon>Neopterygii</taxon>
        <taxon>Teleostei</taxon>
        <taxon>Neoteleostei</taxon>
        <taxon>Acanthomorphata</taxon>
        <taxon>Zeiogadaria</taxon>
        <taxon>Gadariae</taxon>
        <taxon>Gadiformes</taxon>
        <taxon>Gadoidei</taxon>
        <taxon>Gadidae</taxon>
        <taxon>Gadus</taxon>
    </lineage>
</organism>
<feature type="compositionally biased region" description="Basic and acidic residues" evidence="11">
    <location>
        <begin position="103"/>
        <end position="118"/>
    </location>
</feature>
<feature type="compositionally biased region" description="Polar residues" evidence="11">
    <location>
        <begin position="365"/>
        <end position="374"/>
    </location>
</feature>
<keyword evidence="7" id="KW-0653">Protein transport</keyword>
<dbReference type="GO" id="GO:0005788">
    <property type="term" value="C:endoplasmic reticulum lumen"/>
    <property type="evidence" value="ECO:0007669"/>
    <property type="project" value="UniProtKB-SubCell"/>
</dbReference>
<evidence type="ECO:0000256" key="2">
    <source>
        <dbReference type="ARBA" id="ARBA00010588"/>
    </source>
</evidence>
<dbReference type="SUPFAM" id="SSF48371">
    <property type="entry name" value="ARM repeat"/>
    <property type="match status" value="1"/>
</dbReference>
<evidence type="ECO:0000256" key="7">
    <source>
        <dbReference type="ARBA" id="ARBA00022927"/>
    </source>
</evidence>
<evidence type="ECO:0000256" key="11">
    <source>
        <dbReference type="SAM" id="MobiDB-lite"/>
    </source>
</evidence>
<feature type="signal peptide" evidence="12">
    <location>
        <begin position="1"/>
        <end position="32"/>
    </location>
</feature>
<reference evidence="13" key="2">
    <citation type="submission" date="2025-09" db="UniProtKB">
        <authorList>
            <consortium name="Ensembl"/>
        </authorList>
    </citation>
    <scope>IDENTIFICATION</scope>
</reference>